<evidence type="ECO:0000256" key="5">
    <source>
        <dbReference type="ARBA" id="ARBA00022984"/>
    </source>
</evidence>
<reference evidence="14" key="1">
    <citation type="submission" date="2014-11" db="EMBL/GenBank/DDBJ databases">
        <authorList>
            <person name="Hornung B.V."/>
        </authorList>
    </citation>
    <scope>NUCLEOTIDE SEQUENCE</scope>
    <source>
        <strain evidence="14">INE</strain>
    </source>
</reference>
<feature type="active site" description="Proton acceptor" evidence="7">
    <location>
        <position position="72"/>
    </location>
</feature>
<feature type="domain" description="Peptidase S11 D-alanyl-D-alanine carboxypeptidase A N-terminal" evidence="12">
    <location>
        <begin position="34"/>
        <end position="264"/>
    </location>
</feature>
<feature type="signal peptide" evidence="11">
    <location>
        <begin position="1"/>
        <end position="31"/>
    </location>
</feature>
<feature type="chain" id="PRO_5035728897" evidence="11">
    <location>
        <begin position="32"/>
        <end position="368"/>
    </location>
</feature>
<gene>
    <name evidence="13" type="ORF">DEACI_2636</name>
    <name evidence="14" type="ORF">DEACI_2666</name>
</gene>
<keyword evidence="2 11" id="KW-0732">Signal</keyword>
<dbReference type="GO" id="GO:0009252">
    <property type="term" value="P:peptidoglycan biosynthetic process"/>
    <property type="evidence" value="ECO:0007669"/>
    <property type="project" value="UniProtKB-KW"/>
</dbReference>
<feature type="transmembrane region" description="Helical" evidence="10">
    <location>
        <begin position="328"/>
        <end position="349"/>
    </location>
</feature>
<evidence type="ECO:0000256" key="6">
    <source>
        <dbReference type="ARBA" id="ARBA00023316"/>
    </source>
</evidence>
<sequence>MIKTPKMLNFTMALVLATTLLMANLGSPVSAQTMKAVPPIQGEAVYLMDLQSGQVLYAKNPEEKLNPASTTKIMTALLAIERGNLNDRVTASRTMLDSKIVYGTQIYLKPGERMSLKDLLYAVLLNSANDAAVAVAEHIGGNLPHFVDLMNKKAKEIGMVNTHFMNPTGLTEKGHFTTARDLALLARVAYQNPVFRQYVKTKIHTIPRAQTNVPTVMVNENKLLWQDPDVNGMKTGYTTAAENCLVATATRGGRELVGVILKAPGGELFSNMKELLNYGFSSAPTLNRQQASSVLPSTDKPELKRVHLRNVLVRAEALKGVDLGVIDFLYFSPLGVLSLLAFYLLVHLLTGLGTHRRAWAKSDHWEEN</sequence>
<dbReference type="GO" id="GO:0071555">
    <property type="term" value="P:cell wall organization"/>
    <property type="evidence" value="ECO:0007669"/>
    <property type="project" value="UniProtKB-KW"/>
</dbReference>
<keyword evidence="13" id="KW-0645">Protease</keyword>
<evidence type="ECO:0000256" key="8">
    <source>
        <dbReference type="PIRSR" id="PIRSR618044-2"/>
    </source>
</evidence>
<keyword evidence="10" id="KW-1133">Transmembrane helix</keyword>
<evidence type="ECO:0000256" key="1">
    <source>
        <dbReference type="ARBA" id="ARBA00007164"/>
    </source>
</evidence>
<evidence type="ECO:0000256" key="2">
    <source>
        <dbReference type="ARBA" id="ARBA00022729"/>
    </source>
</evidence>
<dbReference type="KEGG" id="aacx:DEACI_2636"/>
<keyword evidence="10" id="KW-0812">Transmembrane</keyword>
<feature type="active site" description="Acyl-ester intermediate" evidence="7">
    <location>
        <position position="69"/>
    </location>
</feature>
<proteinExistence type="inferred from homology"/>
<evidence type="ECO:0000256" key="10">
    <source>
        <dbReference type="SAM" id="Phobius"/>
    </source>
</evidence>
<dbReference type="Proteomes" id="UP000836597">
    <property type="component" value="Chromosome"/>
</dbReference>
<dbReference type="PRINTS" id="PR00725">
    <property type="entry name" value="DADACBPTASE1"/>
</dbReference>
<protein>
    <submittedName>
        <fullName evidence="14">D-alanyl-D-alanine carboxypeptidase DacB</fullName>
    </submittedName>
    <submittedName>
        <fullName evidence="13">Serine-type D-Ala-D-Ala carboxypeptidase</fullName>
        <ecNumber evidence="13">3.4.16.4</ecNumber>
    </submittedName>
</protein>
<dbReference type="SUPFAM" id="SSF56601">
    <property type="entry name" value="beta-lactamase/transpeptidase-like"/>
    <property type="match status" value="1"/>
</dbReference>
<evidence type="ECO:0000256" key="4">
    <source>
        <dbReference type="ARBA" id="ARBA00022960"/>
    </source>
</evidence>
<accession>A0A8S0Y3D5</accession>
<dbReference type="InterPro" id="IPR018044">
    <property type="entry name" value="Peptidase_S11"/>
</dbReference>
<dbReference type="PANTHER" id="PTHR21581">
    <property type="entry name" value="D-ALANYL-D-ALANINE CARBOXYPEPTIDASE"/>
    <property type="match status" value="1"/>
</dbReference>
<evidence type="ECO:0000313" key="14">
    <source>
        <dbReference type="EMBL" id="CEJ08191.1"/>
    </source>
</evidence>
<evidence type="ECO:0000256" key="9">
    <source>
        <dbReference type="RuleBase" id="RU004016"/>
    </source>
</evidence>
<keyword evidence="5" id="KW-0573">Peptidoglycan synthesis</keyword>
<keyword evidence="3 13" id="KW-0378">Hydrolase</keyword>
<evidence type="ECO:0000259" key="12">
    <source>
        <dbReference type="Pfam" id="PF00768"/>
    </source>
</evidence>
<name>A0A8S0Y3D5_9FIRM</name>
<evidence type="ECO:0000313" key="13">
    <source>
        <dbReference type="EMBL" id="CAA7601965.1"/>
    </source>
</evidence>
<dbReference type="EMBL" id="LR746496">
    <property type="protein sequence ID" value="CAA7601965.1"/>
    <property type="molecule type" value="Genomic_DNA"/>
</dbReference>
<keyword evidence="6" id="KW-0961">Cell wall biogenesis/degradation</keyword>
<dbReference type="GO" id="GO:0009002">
    <property type="term" value="F:serine-type D-Ala-D-Ala carboxypeptidase activity"/>
    <property type="evidence" value="ECO:0007669"/>
    <property type="project" value="UniProtKB-EC"/>
</dbReference>
<dbReference type="EC" id="3.4.16.4" evidence="13"/>
<dbReference type="PANTHER" id="PTHR21581:SF6">
    <property type="entry name" value="TRAFFICKING PROTEIN PARTICLE COMPLEX SUBUNIT 12"/>
    <property type="match status" value="1"/>
</dbReference>
<dbReference type="GO" id="GO:0006508">
    <property type="term" value="P:proteolysis"/>
    <property type="evidence" value="ECO:0007669"/>
    <property type="project" value="InterPro"/>
</dbReference>
<feature type="active site" evidence="7">
    <location>
        <position position="127"/>
    </location>
</feature>
<organism evidence="13">
    <name type="scientific">Acididesulfobacillus acetoxydans</name>
    <dbReference type="NCBI Taxonomy" id="1561005"/>
    <lineage>
        <taxon>Bacteria</taxon>
        <taxon>Bacillati</taxon>
        <taxon>Bacillota</taxon>
        <taxon>Clostridia</taxon>
        <taxon>Eubacteriales</taxon>
        <taxon>Peptococcaceae</taxon>
        <taxon>Acididesulfobacillus</taxon>
    </lineage>
</organism>
<comment type="similarity">
    <text evidence="1 9">Belongs to the peptidase S11 family.</text>
</comment>
<dbReference type="Pfam" id="PF00768">
    <property type="entry name" value="Peptidase_S11"/>
    <property type="match status" value="1"/>
</dbReference>
<keyword evidence="13" id="KW-0121">Carboxypeptidase</keyword>
<dbReference type="InterPro" id="IPR001967">
    <property type="entry name" value="Peptidase_S11_N"/>
</dbReference>
<evidence type="ECO:0000256" key="3">
    <source>
        <dbReference type="ARBA" id="ARBA00022801"/>
    </source>
</evidence>
<reference evidence="13" key="2">
    <citation type="submission" date="2020-01" db="EMBL/GenBank/DDBJ databases">
        <authorList>
            <person name="Hornung B."/>
        </authorList>
    </citation>
    <scope>NUCLEOTIDE SEQUENCE</scope>
    <source>
        <strain evidence="13">PacBioINE</strain>
    </source>
</reference>
<keyword evidence="10" id="KW-0472">Membrane</keyword>
<keyword evidence="4" id="KW-0133">Cell shape</keyword>
<dbReference type="Gene3D" id="3.40.710.10">
    <property type="entry name" value="DD-peptidase/beta-lactamase superfamily"/>
    <property type="match status" value="1"/>
</dbReference>
<evidence type="ECO:0000313" key="15">
    <source>
        <dbReference type="Proteomes" id="UP001071230"/>
    </source>
</evidence>
<keyword evidence="15" id="KW-1185">Reference proteome</keyword>
<dbReference type="EMBL" id="CDGJ01000078">
    <property type="protein sequence ID" value="CEJ08191.1"/>
    <property type="molecule type" value="Genomic_DNA"/>
</dbReference>
<dbReference type="GO" id="GO:0008360">
    <property type="term" value="P:regulation of cell shape"/>
    <property type="evidence" value="ECO:0007669"/>
    <property type="project" value="UniProtKB-KW"/>
</dbReference>
<dbReference type="AlphaFoldDB" id="A0A8S0Y3D5"/>
<dbReference type="RefSeq" id="WP_372503624.1">
    <property type="nucleotide sequence ID" value="NZ_CDGJ01000078.1"/>
</dbReference>
<evidence type="ECO:0000256" key="11">
    <source>
        <dbReference type="SAM" id="SignalP"/>
    </source>
</evidence>
<dbReference type="InterPro" id="IPR012338">
    <property type="entry name" value="Beta-lactam/transpept-like"/>
</dbReference>
<evidence type="ECO:0000256" key="7">
    <source>
        <dbReference type="PIRSR" id="PIRSR618044-1"/>
    </source>
</evidence>
<feature type="binding site" evidence="8">
    <location>
        <position position="234"/>
    </location>
    <ligand>
        <name>substrate</name>
    </ligand>
</feature>
<dbReference type="Proteomes" id="UP001071230">
    <property type="component" value="Unassembled WGS sequence"/>
</dbReference>